<dbReference type="Proteomes" id="UP000031671">
    <property type="component" value="Unassembled WGS sequence"/>
</dbReference>
<keyword evidence="3" id="KW-1185">Reference proteome</keyword>
<evidence type="ECO:0000313" key="3">
    <source>
        <dbReference type="Proteomes" id="UP000031671"/>
    </source>
</evidence>
<comment type="caution">
    <text evidence="2">The sequence shown here is derived from an EMBL/GenBank/DDBJ whole genome shotgun (WGS) entry which is preliminary data.</text>
</comment>
<evidence type="ECO:0008006" key="4">
    <source>
        <dbReference type="Google" id="ProtNLM"/>
    </source>
</evidence>
<accession>A0A0B8NUE3</accession>
<organism evidence="2 3">
    <name type="scientific">Vibrio ishigakensis</name>
    <dbReference type="NCBI Taxonomy" id="1481914"/>
    <lineage>
        <taxon>Bacteria</taxon>
        <taxon>Pseudomonadati</taxon>
        <taxon>Pseudomonadota</taxon>
        <taxon>Gammaproteobacteria</taxon>
        <taxon>Vibrionales</taxon>
        <taxon>Vibrionaceae</taxon>
        <taxon>Vibrio</taxon>
    </lineage>
</organism>
<keyword evidence="1" id="KW-0732">Signal</keyword>
<proteinExistence type="predicted"/>
<protein>
    <recommendedName>
        <fullName evidence="4">Peptidase</fullName>
    </recommendedName>
</protein>
<evidence type="ECO:0000256" key="1">
    <source>
        <dbReference type="SAM" id="SignalP"/>
    </source>
</evidence>
<feature type="signal peptide" evidence="1">
    <location>
        <begin position="1"/>
        <end position="21"/>
    </location>
</feature>
<dbReference type="AlphaFoldDB" id="A0A0B8NUE3"/>
<dbReference type="Pfam" id="PF13645">
    <property type="entry name" value="YkuD_2"/>
    <property type="match status" value="1"/>
</dbReference>
<dbReference type="InterPro" id="IPR032676">
    <property type="entry name" value="YkuD_2"/>
</dbReference>
<dbReference type="PANTHER" id="PTHR38477">
    <property type="entry name" value="HYPOTHETICAL EXPORTED PROTEIN"/>
    <property type="match status" value="1"/>
</dbReference>
<evidence type="ECO:0000313" key="2">
    <source>
        <dbReference type="EMBL" id="GAM57501.1"/>
    </source>
</evidence>
<reference evidence="2 3" key="1">
    <citation type="submission" date="2015-01" db="EMBL/GenBank/DDBJ databases">
        <title>Vibrio sp. C1 JCM 19231 whole genome shotgun sequence.</title>
        <authorList>
            <person name="Sawabe T."/>
            <person name="Meirelles P."/>
            <person name="Feng G."/>
            <person name="Sayaka M."/>
            <person name="Hattori M."/>
            <person name="Ohkuma M."/>
        </authorList>
    </citation>
    <scope>NUCLEOTIDE SEQUENCE [LARGE SCALE GENOMIC DNA]</scope>
    <source>
        <strain evidence="3">JCM 19231</strain>
    </source>
</reference>
<sequence>MKVKSLFILLSTLVLSTAVSANTIENTAQENKIEAKYHTIGLEKVMDFELFKDAYQAYKATDGAKKPVLTIIDYNRPSTEDRFFVIDLEKEKLAFKTHVAHGVNSGGKTATEFSNTVSSRQTSLGVFLTNETYYGKHGYSLRLDGLSKGMNDKARERAIVIHAAEYATQDFINKHGYLGRSWGCPALSPEINKDVIDMIKGGSVIYASA</sequence>
<dbReference type="EMBL" id="BBRZ01000056">
    <property type="protein sequence ID" value="GAM57501.1"/>
    <property type="molecule type" value="Genomic_DNA"/>
</dbReference>
<gene>
    <name evidence="2" type="ORF">JCM19231_1848</name>
</gene>
<dbReference type="PANTHER" id="PTHR38477:SF1">
    <property type="entry name" value="MUREIN L,D-TRANSPEPTIDASE CATALYTIC DOMAIN FAMILY PROTEIN"/>
    <property type="match status" value="1"/>
</dbReference>
<name>A0A0B8NUE3_9VIBR</name>
<feature type="chain" id="PRO_5002121471" description="Peptidase" evidence="1">
    <location>
        <begin position="22"/>
        <end position="209"/>
    </location>
</feature>
<reference evidence="2 3" key="2">
    <citation type="submission" date="2015-01" db="EMBL/GenBank/DDBJ databases">
        <authorList>
            <consortium name="NBRP consortium"/>
            <person name="Sawabe T."/>
            <person name="Meirelles P."/>
            <person name="Feng G."/>
            <person name="Sayaka M."/>
            <person name="Hattori M."/>
            <person name="Ohkuma M."/>
        </authorList>
    </citation>
    <scope>NUCLEOTIDE SEQUENCE [LARGE SCALE GENOMIC DNA]</scope>
    <source>
        <strain evidence="3">JCM 19231</strain>
    </source>
</reference>